<sequence length="814" mass="92923">MAEAGGACGAGGAPRPLRQPRDRGLLNQARARAAGLLRLAEQREEARNLFMWSGYSSDEVNNEGNGDDNGEAGDMDSDRELDRDSHSHGANSEDINSERSDSEGSIMNANVAMLESLRAWARRGVSKSKVDSLLSILRLYHPFLPKTCRGLLKTPSQLPIKDVGGGLYFYKGILKNIHSRIGENYLTNVNEIVMDVNMDGMPPFRNSPANFFPILGCFVGQEEPFIIAAWFGHSKEPEDLDEFLEDFVAEAEMLMNEGVHLWNDLYPFRIRNYIMDAVARSYVKCCVGHSATFACEKCVVQGARFRNRVVFVGLDCQERTDESFRNSQQPLHHKPGLISPLEVLGSGMVIQFRLDPLHLVYLGVFKRWLHFLFTERNKFQLNNDEFDGVCAAELELKEYCPCEFNRKPRQWKRAGNHFKGTELRRLLLYDGLKVFAGLDENLFKNYLLLQASVYILTSPYLRDILDVANECVREFITHCRQIFTRVFLVYNVHSFSHIVREAEQHSTLEEFSAFKFETYLGVIKRVIRSGYLPLHHLYNRDAETDGRLTNHNAALDPEAYILSREHIRPRGEMVDGTQFQMLKFGKITLSLTRPDCCFMTTDLDYSVVKFLATTDVDNGSPPNEYVDVVSSKWLHKDRKYCYWPPKNLESKATMLAIDHTQPDSSVWQSCPIDFLHDYDSYYKARMASKKAEDTDELSTVSSLIKGRKKRRIVAVFLKLCEICQNIILLTETTPTPIPADSVVNQVQKILVNQRQVYKSPVQSSELSDERNVLPVKDQVPMKTNSSEKNQFIQTRVVLHTSPANSGWYFYLVLV</sequence>
<name>A0AAE1HG63_9NEOP</name>
<gene>
    <name evidence="2" type="ORF">KUF71_009282</name>
</gene>
<organism evidence="2 3">
    <name type="scientific">Frankliniella fusca</name>
    <dbReference type="NCBI Taxonomy" id="407009"/>
    <lineage>
        <taxon>Eukaryota</taxon>
        <taxon>Metazoa</taxon>
        <taxon>Ecdysozoa</taxon>
        <taxon>Arthropoda</taxon>
        <taxon>Hexapoda</taxon>
        <taxon>Insecta</taxon>
        <taxon>Pterygota</taxon>
        <taxon>Neoptera</taxon>
        <taxon>Paraneoptera</taxon>
        <taxon>Thysanoptera</taxon>
        <taxon>Terebrantia</taxon>
        <taxon>Thripoidea</taxon>
        <taxon>Thripidae</taxon>
        <taxon>Frankliniella</taxon>
    </lineage>
</organism>
<dbReference type="AlphaFoldDB" id="A0AAE1HG63"/>
<comment type="caution">
    <text evidence="2">The sequence shown here is derived from an EMBL/GenBank/DDBJ whole genome shotgun (WGS) entry which is preliminary data.</text>
</comment>
<protein>
    <submittedName>
        <fullName evidence="2">DITP/XTP pyrophosphatase</fullName>
    </submittedName>
</protein>
<proteinExistence type="predicted"/>
<dbReference type="PANTHER" id="PTHR33053:SF9">
    <property type="entry name" value="AGAP000105-PA"/>
    <property type="match status" value="1"/>
</dbReference>
<evidence type="ECO:0000313" key="3">
    <source>
        <dbReference type="Proteomes" id="UP001219518"/>
    </source>
</evidence>
<feature type="compositionally biased region" description="Gly residues" evidence="1">
    <location>
        <begin position="1"/>
        <end position="12"/>
    </location>
</feature>
<dbReference type="EMBL" id="JAHWGI010000985">
    <property type="protein sequence ID" value="KAK3919995.1"/>
    <property type="molecule type" value="Genomic_DNA"/>
</dbReference>
<feature type="region of interest" description="Disordered" evidence="1">
    <location>
        <begin position="1"/>
        <end position="26"/>
    </location>
</feature>
<feature type="region of interest" description="Disordered" evidence="1">
    <location>
        <begin position="57"/>
        <end position="104"/>
    </location>
</feature>
<feature type="compositionally biased region" description="Acidic residues" evidence="1">
    <location>
        <begin position="65"/>
        <end position="75"/>
    </location>
</feature>
<keyword evidence="3" id="KW-1185">Reference proteome</keyword>
<accession>A0AAE1HG63</accession>
<feature type="compositionally biased region" description="Basic and acidic residues" evidence="1">
    <location>
        <begin position="76"/>
        <end position="87"/>
    </location>
</feature>
<dbReference type="PANTHER" id="PTHR33053">
    <property type="entry name" value="PROTEIN, PUTATIVE-RELATED"/>
    <property type="match status" value="1"/>
</dbReference>
<reference evidence="2" key="1">
    <citation type="submission" date="2021-07" db="EMBL/GenBank/DDBJ databases">
        <authorList>
            <person name="Catto M.A."/>
            <person name="Jacobson A."/>
            <person name="Kennedy G."/>
            <person name="Labadie P."/>
            <person name="Hunt B.G."/>
            <person name="Srinivasan R."/>
        </authorList>
    </citation>
    <scope>NUCLEOTIDE SEQUENCE</scope>
    <source>
        <strain evidence="2">PL_HMW_Pooled</strain>
        <tissue evidence="2">Head</tissue>
    </source>
</reference>
<evidence type="ECO:0000256" key="1">
    <source>
        <dbReference type="SAM" id="MobiDB-lite"/>
    </source>
</evidence>
<reference evidence="2" key="2">
    <citation type="journal article" date="2023" name="BMC Genomics">
        <title>Pest status, molecular evolution, and epigenetic factors derived from the genome assembly of Frankliniella fusca, a thysanopteran phytovirus vector.</title>
        <authorList>
            <person name="Catto M.A."/>
            <person name="Labadie P.E."/>
            <person name="Jacobson A.L."/>
            <person name="Kennedy G.G."/>
            <person name="Srinivasan R."/>
            <person name="Hunt B.G."/>
        </authorList>
    </citation>
    <scope>NUCLEOTIDE SEQUENCE</scope>
    <source>
        <strain evidence="2">PL_HMW_Pooled</strain>
    </source>
</reference>
<evidence type="ECO:0000313" key="2">
    <source>
        <dbReference type="EMBL" id="KAK3919995.1"/>
    </source>
</evidence>
<dbReference type="Proteomes" id="UP001219518">
    <property type="component" value="Unassembled WGS sequence"/>
</dbReference>